<dbReference type="AlphaFoldDB" id="A9DXF1"/>
<dbReference type="Proteomes" id="UP000002945">
    <property type="component" value="Unassembled WGS sequence"/>
</dbReference>
<name>A9DXF1_9FLAO</name>
<dbReference type="eggNOG" id="ENOG50332YD">
    <property type="taxonomic scope" value="Bacteria"/>
</dbReference>
<feature type="domain" description="DUF6438" evidence="2">
    <location>
        <begin position="199"/>
        <end position="311"/>
    </location>
</feature>
<protein>
    <recommendedName>
        <fullName evidence="2">DUF6438 domain-containing protein</fullName>
    </recommendedName>
</protein>
<accession>A9DXF1</accession>
<evidence type="ECO:0000256" key="1">
    <source>
        <dbReference type="SAM" id="SignalP"/>
    </source>
</evidence>
<dbReference type="HOGENOM" id="CLU_923455_0_0_10"/>
<evidence type="ECO:0000313" key="4">
    <source>
        <dbReference type="Proteomes" id="UP000002945"/>
    </source>
</evidence>
<feature type="signal peptide" evidence="1">
    <location>
        <begin position="1"/>
        <end position="19"/>
    </location>
</feature>
<sequence length="316" mass="37443">MKKLILIILLIFISNSVFAQTIENLKTFKEVATFLEKEINKEYTFEAIFEGEDEIDTEDFNEVVQKIDLDNDGDTDLVIDYIGDTIFILNKDNDTFKEIKMLDVSRIYKNEDLESISMERIKNQTFFIRKIKISKFDVEKYKNIIVEKNQKDFQYDREKNKVVAVIRDFYFRKDTLVIKYGEFVQLNSKWTKHTNEIKEIHFEATPCYGSCPAFEMKITSDGNLEYHGKRFVNFKGQKKLKLRSEEVKTLFRLIEYTDVKSLKDRYAVNATDNPSAILKVTFKNGDVKEIYDYGRFGTYNLRVIYKKLFEINNNIK</sequence>
<feature type="chain" id="PRO_5002737870" description="DUF6438 domain-containing protein" evidence="1">
    <location>
        <begin position="20"/>
        <end position="316"/>
    </location>
</feature>
<evidence type="ECO:0000313" key="3">
    <source>
        <dbReference type="EMBL" id="EDP95996.1"/>
    </source>
</evidence>
<dbReference type="EMBL" id="ABIB01000005">
    <property type="protein sequence ID" value="EDP95996.1"/>
    <property type="molecule type" value="Genomic_DNA"/>
</dbReference>
<evidence type="ECO:0000259" key="2">
    <source>
        <dbReference type="Pfam" id="PF20033"/>
    </source>
</evidence>
<reference evidence="3 4" key="1">
    <citation type="journal article" date="2011" name="J. Bacteriol.">
        <title>Genome sequence of the algicidal bacterium Kordia algicida OT-1.</title>
        <authorList>
            <person name="Lee H.S."/>
            <person name="Kang S.G."/>
            <person name="Kwon K.K."/>
            <person name="Lee J.H."/>
            <person name="Kim S.J."/>
        </authorList>
    </citation>
    <scope>NUCLEOTIDE SEQUENCE [LARGE SCALE GENOMIC DNA]</scope>
    <source>
        <strain evidence="3 4">OT-1</strain>
    </source>
</reference>
<dbReference type="OrthoDB" id="7172369at2"/>
<keyword evidence="4" id="KW-1185">Reference proteome</keyword>
<keyword evidence="1" id="KW-0732">Signal</keyword>
<dbReference type="STRING" id="391587.KAOT1_07503"/>
<dbReference type="Pfam" id="PF20033">
    <property type="entry name" value="DUF6438"/>
    <property type="match status" value="1"/>
</dbReference>
<gene>
    <name evidence="3" type="ORF">KAOT1_07503</name>
</gene>
<proteinExistence type="predicted"/>
<organism evidence="3 4">
    <name type="scientific">Kordia algicida OT-1</name>
    <dbReference type="NCBI Taxonomy" id="391587"/>
    <lineage>
        <taxon>Bacteria</taxon>
        <taxon>Pseudomonadati</taxon>
        <taxon>Bacteroidota</taxon>
        <taxon>Flavobacteriia</taxon>
        <taxon>Flavobacteriales</taxon>
        <taxon>Flavobacteriaceae</taxon>
        <taxon>Kordia</taxon>
    </lineage>
</organism>
<dbReference type="InterPro" id="IPR045497">
    <property type="entry name" value="DUF6438"/>
</dbReference>
<dbReference type="RefSeq" id="WP_007094067.1">
    <property type="nucleotide sequence ID" value="NZ_CP142125.1"/>
</dbReference>
<comment type="caution">
    <text evidence="3">The sequence shown here is derived from an EMBL/GenBank/DDBJ whole genome shotgun (WGS) entry which is preliminary data.</text>
</comment>